<sequence length="253" mass="29232">MHIISTTSSAFAMGDARFGSCHIHSYCRSVKQARSYNDLFLVLLITPIVIALSNVSPFTSPVSSISHKMDVKELVSIGKEMGLQGKDLLEFITAERQKEEKQRERDERAKDREEKQKQRDHELKLKELEAEQLAERQKISESNGSSLDRNGLYSGNSFPKLPYFKEGKDEMDAYLKRFERYATVRGWPESDWATSLCASLTGKALEVYTRLPDDHAMDYQKLKEALLRRYELHDEGFRRKFRSSRLESGETYC</sequence>
<evidence type="ECO:0000256" key="1">
    <source>
        <dbReference type="SAM" id="MobiDB-lite"/>
    </source>
</evidence>
<reference evidence="3" key="1">
    <citation type="submission" date="2021-10" db="EMBL/GenBank/DDBJ databases">
        <title>Tropical sea cucumber genome reveals ecological adaptation and Cuvierian tubules defense mechanism.</title>
        <authorList>
            <person name="Chen T."/>
        </authorList>
    </citation>
    <scope>NUCLEOTIDE SEQUENCE</scope>
    <source>
        <strain evidence="3">Nanhai2018</strain>
        <tissue evidence="3">Muscle</tissue>
    </source>
</reference>
<accession>A0A9Q1BTM6</accession>
<keyword evidence="4" id="KW-1185">Reference proteome</keyword>
<evidence type="ECO:0000256" key="2">
    <source>
        <dbReference type="SAM" id="Phobius"/>
    </source>
</evidence>
<evidence type="ECO:0000313" key="3">
    <source>
        <dbReference type="EMBL" id="KAJ8032606.1"/>
    </source>
</evidence>
<feature type="region of interest" description="Disordered" evidence="1">
    <location>
        <begin position="97"/>
        <end position="127"/>
    </location>
</feature>
<organism evidence="3 4">
    <name type="scientific">Holothuria leucospilota</name>
    <name type="common">Black long sea cucumber</name>
    <name type="synonym">Mertensiothuria leucospilota</name>
    <dbReference type="NCBI Taxonomy" id="206669"/>
    <lineage>
        <taxon>Eukaryota</taxon>
        <taxon>Metazoa</taxon>
        <taxon>Echinodermata</taxon>
        <taxon>Eleutherozoa</taxon>
        <taxon>Echinozoa</taxon>
        <taxon>Holothuroidea</taxon>
        <taxon>Aspidochirotacea</taxon>
        <taxon>Aspidochirotida</taxon>
        <taxon>Holothuriidae</taxon>
        <taxon>Holothuria</taxon>
    </lineage>
</organism>
<dbReference type="PANTHER" id="PTHR46888:SF1">
    <property type="entry name" value="RIBONUCLEASE H"/>
    <property type="match status" value="1"/>
</dbReference>
<dbReference type="AlphaFoldDB" id="A0A9Q1BTM6"/>
<protein>
    <submittedName>
        <fullName evidence="3">Uncharacterized protein</fullName>
    </submittedName>
</protein>
<gene>
    <name evidence="3" type="ORF">HOLleu_26172</name>
</gene>
<dbReference type="OrthoDB" id="9909710at2759"/>
<dbReference type="EMBL" id="JAIZAY010000012">
    <property type="protein sequence ID" value="KAJ8032606.1"/>
    <property type="molecule type" value="Genomic_DNA"/>
</dbReference>
<comment type="caution">
    <text evidence="3">The sequence shown here is derived from an EMBL/GenBank/DDBJ whole genome shotgun (WGS) entry which is preliminary data.</text>
</comment>
<dbReference type="Proteomes" id="UP001152320">
    <property type="component" value="Chromosome 12"/>
</dbReference>
<keyword evidence="2" id="KW-0812">Transmembrane</keyword>
<keyword evidence="2" id="KW-1133">Transmembrane helix</keyword>
<dbReference type="PANTHER" id="PTHR46888">
    <property type="entry name" value="ZINC KNUCKLE DOMAINCONTAINING PROTEIN-RELATED"/>
    <property type="match status" value="1"/>
</dbReference>
<proteinExistence type="predicted"/>
<name>A0A9Q1BTM6_HOLLE</name>
<keyword evidence="2" id="KW-0472">Membrane</keyword>
<feature type="transmembrane region" description="Helical" evidence="2">
    <location>
        <begin position="39"/>
        <end position="59"/>
    </location>
</feature>
<evidence type="ECO:0000313" key="4">
    <source>
        <dbReference type="Proteomes" id="UP001152320"/>
    </source>
</evidence>